<feature type="transmembrane region" description="Helical" evidence="1">
    <location>
        <begin position="79"/>
        <end position="98"/>
    </location>
</feature>
<gene>
    <name evidence="3" type="ORF">KL86APRO_20419</name>
</gene>
<dbReference type="EMBL" id="FLUO01000002">
    <property type="protein sequence ID" value="SBW12052.1"/>
    <property type="molecule type" value="Genomic_DNA"/>
</dbReference>
<dbReference type="AlphaFoldDB" id="A0A212KK68"/>
<sequence length="107" mass="10717">MHTSSWRTVLALGVSVAFAGFAAMPEAQANVGAATVAAADLDGPPAAGAHAPDATPTVRLARVAHSRSDASADAPDADLPVPGALALFGTGLVGLVVIRLRRPSRRV</sequence>
<evidence type="ECO:0000256" key="2">
    <source>
        <dbReference type="SAM" id="SignalP"/>
    </source>
</evidence>
<protein>
    <recommendedName>
        <fullName evidence="4">PEP-CTERM protein-sorting domain-containing protein</fullName>
    </recommendedName>
</protein>
<accession>A0A212KK68</accession>
<proteinExistence type="predicted"/>
<evidence type="ECO:0000313" key="3">
    <source>
        <dbReference type="EMBL" id="SBW12052.1"/>
    </source>
</evidence>
<reference evidence="3" key="1">
    <citation type="submission" date="2016-04" db="EMBL/GenBank/DDBJ databases">
        <authorList>
            <person name="Evans L.H."/>
            <person name="Alamgir A."/>
            <person name="Owens N."/>
            <person name="Weber N.D."/>
            <person name="Virtaneva K."/>
            <person name="Barbian K."/>
            <person name="Babar A."/>
            <person name="Rosenke K."/>
        </authorList>
    </citation>
    <scope>NUCLEOTIDE SEQUENCE</scope>
    <source>
        <strain evidence="3">86</strain>
    </source>
</reference>
<keyword evidence="1" id="KW-1133">Transmembrane helix</keyword>
<name>A0A212KK68_9PROT</name>
<keyword evidence="1" id="KW-0812">Transmembrane</keyword>
<organism evidence="3">
    <name type="scientific">uncultured Alphaproteobacteria bacterium</name>
    <dbReference type="NCBI Taxonomy" id="91750"/>
    <lineage>
        <taxon>Bacteria</taxon>
        <taxon>Pseudomonadati</taxon>
        <taxon>Pseudomonadota</taxon>
        <taxon>Alphaproteobacteria</taxon>
        <taxon>environmental samples</taxon>
    </lineage>
</organism>
<feature type="chain" id="PRO_5012081026" description="PEP-CTERM protein-sorting domain-containing protein" evidence="2">
    <location>
        <begin position="30"/>
        <end position="107"/>
    </location>
</feature>
<evidence type="ECO:0000256" key="1">
    <source>
        <dbReference type="SAM" id="Phobius"/>
    </source>
</evidence>
<feature type="signal peptide" evidence="2">
    <location>
        <begin position="1"/>
        <end position="29"/>
    </location>
</feature>
<evidence type="ECO:0008006" key="4">
    <source>
        <dbReference type="Google" id="ProtNLM"/>
    </source>
</evidence>
<keyword evidence="1" id="KW-0472">Membrane</keyword>
<keyword evidence="2" id="KW-0732">Signal</keyword>